<evidence type="ECO:0000256" key="6">
    <source>
        <dbReference type="SAM" id="MobiDB-lite"/>
    </source>
</evidence>
<dbReference type="GeneID" id="73379786"/>
<dbReference type="PANTHER" id="PTHR19302">
    <property type="entry name" value="GAMMA TUBULIN COMPLEX PROTEIN"/>
    <property type="match status" value="1"/>
</dbReference>
<dbReference type="GO" id="GO:0005816">
    <property type="term" value="C:spindle pole body"/>
    <property type="evidence" value="ECO:0007669"/>
    <property type="project" value="UniProtKB-ARBA"/>
</dbReference>
<dbReference type="AlphaFoldDB" id="A0AAI9SYI0"/>
<dbReference type="Pfam" id="PF17681">
    <property type="entry name" value="GCP_N_terminal"/>
    <property type="match status" value="1"/>
</dbReference>
<evidence type="ECO:0000256" key="4">
    <source>
        <dbReference type="ARBA" id="ARBA00023212"/>
    </source>
</evidence>
<protein>
    <recommendedName>
        <fullName evidence="5">Spindle pole body component</fullName>
    </recommendedName>
</protein>
<dbReference type="GO" id="GO:0000278">
    <property type="term" value="P:mitotic cell cycle"/>
    <property type="evidence" value="ECO:0007669"/>
    <property type="project" value="TreeGrafter"/>
</dbReference>
<dbReference type="Proteomes" id="UP001202479">
    <property type="component" value="Unassembled WGS sequence"/>
</dbReference>
<comment type="subcellular location">
    <subcellularLocation>
        <location evidence="5">Cytoplasm</location>
        <location evidence="5">Cytoskeleton</location>
        <location evidence="5">Microtubule organizing center</location>
    </subcellularLocation>
</comment>
<comment type="caution">
    <text evidence="9">The sequence shown here is derived from an EMBL/GenBank/DDBJ whole genome shotgun (WGS) entry which is preliminary data.</text>
</comment>
<dbReference type="GO" id="GO:0007020">
    <property type="term" value="P:microtubule nucleation"/>
    <property type="evidence" value="ECO:0007669"/>
    <property type="project" value="InterPro"/>
</dbReference>
<dbReference type="Pfam" id="PF04130">
    <property type="entry name" value="GCP_C_terminal"/>
    <property type="match status" value="1"/>
</dbReference>
<dbReference type="GO" id="GO:0051321">
    <property type="term" value="P:meiotic cell cycle"/>
    <property type="evidence" value="ECO:0007669"/>
    <property type="project" value="TreeGrafter"/>
</dbReference>
<evidence type="ECO:0000259" key="8">
    <source>
        <dbReference type="Pfam" id="PF17681"/>
    </source>
</evidence>
<evidence type="ECO:0000313" key="9">
    <source>
        <dbReference type="EMBL" id="KAI3405004.2"/>
    </source>
</evidence>
<dbReference type="InterPro" id="IPR040457">
    <property type="entry name" value="GCP_C"/>
</dbReference>
<feature type="domain" description="Gamma tubulin complex component protein N-terminal" evidence="8">
    <location>
        <begin position="134"/>
        <end position="484"/>
    </location>
</feature>
<evidence type="ECO:0000259" key="7">
    <source>
        <dbReference type="Pfam" id="PF04130"/>
    </source>
</evidence>
<dbReference type="GO" id="GO:0000930">
    <property type="term" value="C:gamma-tubulin complex"/>
    <property type="evidence" value="ECO:0007669"/>
    <property type="project" value="UniProtKB-ARBA"/>
</dbReference>
<dbReference type="GO" id="GO:0043015">
    <property type="term" value="F:gamma-tubulin binding"/>
    <property type="evidence" value="ECO:0007669"/>
    <property type="project" value="InterPro"/>
</dbReference>
<dbReference type="RefSeq" id="XP_049180749.1">
    <property type="nucleotide sequence ID" value="XM_049323369.1"/>
</dbReference>
<dbReference type="PANTHER" id="PTHR19302:SF33">
    <property type="entry name" value="GAMMA-TUBULIN COMPLEX COMPONENT 5"/>
    <property type="match status" value="1"/>
</dbReference>
<evidence type="ECO:0000313" key="10">
    <source>
        <dbReference type="Proteomes" id="UP001202479"/>
    </source>
</evidence>
<name>A0AAI9SYI0_9ASCO</name>
<gene>
    <name evidence="9" type="ORF">KGF56_002169</name>
</gene>
<dbReference type="EMBL" id="JAHUZD010000070">
    <property type="protein sequence ID" value="KAI3405004.2"/>
    <property type="molecule type" value="Genomic_DNA"/>
</dbReference>
<evidence type="ECO:0000256" key="2">
    <source>
        <dbReference type="ARBA" id="ARBA00022490"/>
    </source>
</evidence>
<dbReference type="InterPro" id="IPR007259">
    <property type="entry name" value="GCP"/>
</dbReference>
<keyword evidence="3 5" id="KW-0493">Microtubule</keyword>
<evidence type="ECO:0000256" key="1">
    <source>
        <dbReference type="ARBA" id="ARBA00010337"/>
    </source>
</evidence>
<accession>A0AAI9SYI0</accession>
<dbReference type="GO" id="GO:0031122">
    <property type="term" value="P:cytoplasmic microtubule organization"/>
    <property type="evidence" value="ECO:0007669"/>
    <property type="project" value="TreeGrafter"/>
</dbReference>
<keyword evidence="4 5" id="KW-0206">Cytoskeleton</keyword>
<evidence type="ECO:0000256" key="5">
    <source>
        <dbReference type="RuleBase" id="RU363050"/>
    </source>
</evidence>
<organism evidence="9 10">
    <name type="scientific">Candida oxycetoniae</name>
    <dbReference type="NCBI Taxonomy" id="497107"/>
    <lineage>
        <taxon>Eukaryota</taxon>
        <taxon>Fungi</taxon>
        <taxon>Dikarya</taxon>
        <taxon>Ascomycota</taxon>
        <taxon>Saccharomycotina</taxon>
        <taxon>Pichiomycetes</taxon>
        <taxon>Debaryomycetaceae</taxon>
        <taxon>Candida/Lodderomyces clade</taxon>
        <taxon>Candida</taxon>
    </lineage>
</organism>
<evidence type="ECO:0000256" key="3">
    <source>
        <dbReference type="ARBA" id="ARBA00022701"/>
    </source>
</evidence>
<feature type="region of interest" description="Disordered" evidence="6">
    <location>
        <begin position="1"/>
        <end position="35"/>
    </location>
</feature>
<proteinExistence type="inferred from homology"/>
<feature type="domain" description="Gamma tubulin complex component C-terminal" evidence="7">
    <location>
        <begin position="496"/>
        <end position="921"/>
    </location>
</feature>
<dbReference type="GO" id="GO:0051225">
    <property type="term" value="P:spindle assembly"/>
    <property type="evidence" value="ECO:0007669"/>
    <property type="project" value="TreeGrafter"/>
</dbReference>
<comment type="similarity">
    <text evidence="1 5">Belongs to the TUBGCP family.</text>
</comment>
<dbReference type="GO" id="GO:0005874">
    <property type="term" value="C:microtubule"/>
    <property type="evidence" value="ECO:0007669"/>
    <property type="project" value="UniProtKB-KW"/>
</dbReference>
<keyword evidence="10" id="KW-1185">Reference proteome</keyword>
<dbReference type="InterPro" id="IPR041470">
    <property type="entry name" value="GCP_N"/>
</dbReference>
<reference evidence="9" key="1">
    <citation type="journal article" date="2022" name="DNA Res.">
        <title>Genome analysis of five recently described species of the CUG-Ser clade uncovers Candida theae as a new hybrid lineage with pathogenic potential in the Candida parapsilosis species complex.</title>
        <authorList>
            <person name="Mixao V."/>
            <person name="Del Olmo V."/>
            <person name="Hegedusova E."/>
            <person name="Saus E."/>
            <person name="Pryszcz L."/>
            <person name="Cillingova A."/>
            <person name="Nosek J."/>
            <person name="Gabaldon T."/>
        </authorList>
    </citation>
    <scope>NUCLEOTIDE SEQUENCE</scope>
    <source>
        <strain evidence="9">CBS 10844</strain>
    </source>
</reference>
<keyword evidence="2 5" id="KW-0963">Cytoplasm</keyword>
<dbReference type="GO" id="GO:0000922">
    <property type="term" value="C:spindle pole"/>
    <property type="evidence" value="ECO:0007669"/>
    <property type="project" value="InterPro"/>
</dbReference>
<dbReference type="InterPro" id="IPR042241">
    <property type="entry name" value="GCP_C_sf"/>
</dbReference>
<sequence>MFSSTHRIRKETGGVEESGAAAGGETRGATMGGGYGQMHGDIFHSSPLQHSYSYSSSFVSPSQDASRFRNIQSVPPTVRDIVRLKTLDEEKEEDNDQNIINSCIIEEPVEKLQKPCGPLLSEIDDLVIQEALIVKDIFFVLLGYEGNYIHYSRSYDPYSLDSSIQGPDFKFAKNLDISLKNIARKVSHVGKHYSGLRAFIHLYDNELHGKIVQAFCQAVSECFESYYIVLLDLEKGFLFSNKFNTNILDQVLDEQIANKLDHLYHIALSICTMDRKRATTILASDDSPGFELGLELELEPELNTSTVGAAESNIYTEKAKICKGGLVLKIIQDRMAVYKGDSSSYKFLAGLFDSVSIDYVAMLNRWLVEGLIDDPFDEFMIRIAKLSSKVEAQFRTKSEFYWSELFLIKKDGLLDQFKNFKIQQKILNTGKYLSIFKMCTGLQNFQSLNETFQLVDSLSASDLELKIDKFYERANKMLIKLLFEGYKLGNLIAAYQTSFLLDNSFNVDSFLDTAYSELKRNKYKTAKTALQRQYNEVFKDFKGKMETETSVGTQTNLFGVIKKNQNFRIAIENLYNVIDELMAERDFTMINNNDHYNYKEASNNAREVIEAITSNTKSRGHNDSIDESAFLSVDLSVPLPFPLNLVMVRQTSYQYEIMFKFLFMLKFVSKQGDISWRELKSSKVWINRSFSPKAQKWILRCRNLHSRIRAFVNEVQSYIAYDVIDFNYAKLQSSLNQFEERSFYALPNYSNDHDTFQVFKSNLRGANNSSNSIFDARIDERNLNLSAQHEENSFTVTGLTRSLQRYTTTLLNDSLLTRPETMKCAKEMFNFISLFHNYTMQMKRTLILINHDLQKKFVLKTPEKFDKPMDDASVNRRFDYMEESFFVRYQQFGELLGNFLQTIKTVGENENRKLLDLSDRLEACFPE</sequence>
<feature type="compositionally biased region" description="Gly residues" evidence="6">
    <location>
        <begin position="21"/>
        <end position="35"/>
    </location>
</feature>
<dbReference type="Gene3D" id="1.20.120.1900">
    <property type="entry name" value="Gamma-tubulin complex, C-terminal domain"/>
    <property type="match status" value="1"/>
</dbReference>
<dbReference type="GO" id="GO:0051011">
    <property type="term" value="F:microtubule minus-end binding"/>
    <property type="evidence" value="ECO:0007669"/>
    <property type="project" value="TreeGrafter"/>
</dbReference>